<feature type="region of interest" description="Disordered" evidence="7">
    <location>
        <begin position="172"/>
        <end position="225"/>
    </location>
</feature>
<dbReference type="PANTHER" id="PTHR47659">
    <property type="entry name" value="ZN(II)2CYS6 TRANSCRIPTION FACTOR (EUROFUNG)-RELATED"/>
    <property type="match status" value="1"/>
</dbReference>
<comment type="caution">
    <text evidence="9">The sequence shown here is derived from an EMBL/GenBank/DDBJ whole genome shotgun (WGS) entry which is preliminary data.</text>
</comment>
<keyword evidence="1" id="KW-0479">Metal-binding</keyword>
<evidence type="ECO:0000256" key="2">
    <source>
        <dbReference type="ARBA" id="ARBA00022833"/>
    </source>
</evidence>
<dbReference type="EMBL" id="JACAZI010000021">
    <property type="protein sequence ID" value="KAF7338547.1"/>
    <property type="molecule type" value="Genomic_DNA"/>
</dbReference>
<evidence type="ECO:0000256" key="1">
    <source>
        <dbReference type="ARBA" id="ARBA00022723"/>
    </source>
</evidence>
<protein>
    <recommendedName>
        <fullName evidence="8">Zn(2)-C6 fungal-type domain-containing protein</fullName>
    </recommendedName>
</protein>
<proteinExistence type="predicted"/>
<evidence type="ECO:0000313" key="10">
    <source>
        <dbReference type="Proteomes" id="UP000620124"/>
    </source>
</evidence>
<dbReference type="CDD" id="cd00067">
    <property type="entry name" value="GAL4"/>
    <property type="match status" value="1"/>
</dbReference>
<organism evidence="9 10">
    <name type="scientific">Mycena venus</name>
    <dbReference type="NCBI Taxonomy" id="2733690"/>
    <lineage>
        <taxon>Eukaryota</taxon>
        <taxon>Fungi</taxon>
        <taxon>Dikarya</taxon>
        <taxon>Basidiomycota</taxon>
        <taxon>Agaricomycotina</taxon>
        <taxon>Agaricomycetes</taxon>
        <taxon>Agaricomycetidae</taxon>
        <taxon>Agaricales</taxon>
        <taxon>Marasmiineae</taxon>
        <taxon>Mycenaceae</taxon>
        <taxon>Mycena</taxon>
    </lineage>
</organism>
<feature type="domain" description="Zn(2)-C6 fungal-type" evidence="8">
    <location>
        <begin position="141"/>
        <end position="172"/>
    </location>
</feature>
<evidence type="ECO:0000256" key="5">
    <source>
        <dbReference type="ARBA" id="ARBA00023163"/>
    </source>
</evidence>
<dbReference type="Proteomes" id="UP000620124">
    <property type="component" value="Unassembled WGS sequence"/>
</dbReference>
<accession>A0A8H7CJS0</accession>
<feature type="region of interest" description="Disordered" evidence="7">
    <location>
        <begin position="307"/>
        <end position="340"/>
    </location>
</feature>
<dbReference type="GO" id="GO:0008270">
    <property type="term" value="F:zinc ion binding"/>
    <property type="evidence" value="ECO:0007669"/>
    <property type="project" value="InterPro"/>
</dbReference>
<evidence type="ECO:0000313" key="9">
    <source>
        <dbReference type="EMBL" id="KAF7338547.1"/>
    </source>
</evidence>
<dbReference type="SMART" id="SM00066">
    <property type="entry name" value="GAL4"/>
    <property type="match status" value="1"/>
</dbReference>
<name>A0A8H7CJS0_9AGAR</name>
<evidence type="ECO:0000256" key="4">
    <source>
        <dbReference type="ARBA" id="ARBA00023125"/>
    </source>
</evidence>
<feature type="compositionally biased region" description="Pro residues" evidence="7">
    <location>
        <begin position="314"/>
        <end position="324"/>
    </location>
</feature>
<dbReference type="InterPro" id="IPR001138">
    <property type="entry name" value="Zn2Cys6_DnaBD"/>
</dbReference>
<sequence>MRTPSDQCRESDPPNSSRQVSLSVVSIVSQTVQDRPLATAGLHTILVYASRVVASHLCPGLVCSIFPRRVYLHSSSCLSRFYLPLYCLMASSDGKSIDGGDDILESPTSDSFQPSATPIHIYPFSSSSQTVRSKRTQVKNACTKCQKACKKCDPARPCLRCIKYGVPEDCRDAERKGRQKGAKRGPYKKRDGRGSSIAQSKDPSQEIELHTSSPPSGSSPPAAAFTGSIPVGYTPGFYAQFPLPPGHKPGDSVYYPPFYVAPGPSSPHAGHEGEGSAYPPPPQFFPATFMTAYAQPYPAHMAYTRPDGHIHYPGAPPAVKPPAPVGADERDDQSGYSPEN</sequence>
<keyword evidence="4" id="KW-0238">DNA-binding</keyword>
<keyword evidence="3" id="KW-0805">Transcription regulation</keyword>
<dbReference type="OrthoDB" id="5575144at2759"/>
<keyword evidence="2" id="KW-0862">Zinc</keyword>
<evidence type="ECO:0000256" key="3">
    <source>
        <dbReference type="ARBA" id="ARBA00023015"/>
    </source>
</evidence>
<dbReference type="InterPro" id="IPR050335">
    <property type="entry name" value="ERT1_acuK_gluconeogen_tf"/>
</dbReference>
<dbReference type="AlphaFoldDB" id="A0A8H7CJS0"/>
<dbReference type="GO" id="GO:0003677">
    <property type="term" value="F:DNA binding"/>
    <property type="evidence" value="ECO:0007669"/>
    <property type="project" value="UniProtKB-KW"/>
</dbReference>
<dbReference type="GO" id="GO:0000981">
    <property type="term" value="F:DNA-binding transcription factor activity, RNA polymerase II-specific"/>
    <property type="evidence" value="ECO:0007669"/>
    <property type="project" value="InterPro"/>
</dbReference>
<keyword evidence="6" id="KW-0539">Nucleus</keyword>
<keyword evidence="5" id="KW-0804">Transcription</keyword>
<reference evidence="9" key="1">
    <citation type="submission" date="2020-05" db="EMBL/GenBank/DDBJ databases">
        <title>Mycena genomes resolve the evolution of fungal bioluminescence.</title>
        <authorList>
            <person name="Tsai I.J."/>
        </authorList>
    </citation>
    <scope>NUCLEOTIDE SEQUENCE</scope>
    <source>
        <strain evidence="9">CCC161011</strain>
    </source>
</reference>
<feature type="compositionally biased region" description="Basic residues" evidence="7">
    <location>
        <begin position="177"/>
        <end position="187"/>
    </location>
</feature>
<evidence type="ECO:0000259" key="8">
    <source>
        <dbReference type="PROSITE" id="PS50048"/>
    </source>
</evidence>
<dbReference type="PANTHER" id="PTHR47659:SF7">
    <property type="entry name" value="FUNGAL TRANSCRIPTIONAL REGULATORY PROTEIN, N-TERMINAL DOMAIN-CONTAINING PROTEIN"/>
    <property type="match status" value="1"/>
</dbReference>
<feature type="compositionally biased region" description="Low complexity" evidence="7">
    <location>
        <begin position="212"/>
        <end position="224"/>
    </location>
</feature>
<evidence type="ECO:0000256" key="6">
    <source>
        <dbReference type="ARBA" id="ARBA00023242"/>
    </source>
</evidence>
<keyword evidence="10" id="KW-1185">Reference proteome</keyword>
<gene>
    <name evidence="9" type="ORF">MVEN_02080900</name>
</gene>
<evidence type="ECO:0000256" key="7">
    <source>
        <dbReference type="SAM" id="MobiDB-lite"/>
    </source>
</evidence>
<dbReference type="PROSITE" id="PS50048">
    <property type="entry name" value="ZN2_CY6_FUNGAL_2"/>
    <property type="match status" value="1"/>
</dbReference>